<dbReference type="KEGG" id="mwe:WEN_01645"/>
<dbReference type="RefSeq" id="WP_014849832.1">
    <property type="nucleotide sequence ID" value="NC_018149.1"/>
</dbReference>
<protein>
    <recommendedName>
        <fullName evidence="3">Lipoprotein</fullName>
    </recommendedName>
</protein>
<reference evidence="1 2" key="1">
    <citation type="journal article" date="2012" name="J. Bacteriol.">
        <title>Complete genome sequence of Mycoplasma wenyonii strain Massachusetts.</title>
        <authorList>
            <person name="Dos Santos A.P."/>
            <person name="Guimaraes A.M."/>
            <person name="do Nascimento N.C."/>
            <person name="Sanmiguel P.J."/>
            <person name="Messick J.B."/>
        </authorList>
    </citation>
    <scope>NUCLEOTIDE SEQUENCE [LARGE SCALE GENOMIC DNA]</scope>
    <source>
        <strain evidence="1 2">Massachusetts</strain>
    </source>
</reference>
<evidence type="ECO:0000313" key="2">
    <source>
        <dbReference type="Proteomes" id="UP000009005"/>
    </source>
</evidence>
<accession>I6ZEU4</accession>
<dbReference type="HOGENOM" id="CLU_1342069_0_0_14"/>
<proteinExistence type="predicted"/>
<evidence type="ECO:0000313" key="1">
    <source>
        <dbReference type="EMBL" id="AFN65122.1"/>
    </source>
</evidence>
<organism evidence="1 2">
    <name type="scientific">Mycoplasma wenyonii (strain Massachusetts)</name>
    <name type="common">Eperythrozoon wenyonii</name>
    <dbReference type="NCBI Taxonomy" id="1197325"/>
    <lineage>
        <taxon>Bacteria</taxon>
        <taxon>Bacillati</taxon>
        <taxon>Mycoplasmatota</taxon>
        <taxon>Mollicutes</taxon>
        <taxon>Mycoplasmataceae</taxon>
        <taxon>Mycoplasma</taxon>
    </lineage>
</organism>
<dbReference type="PROSITE" id="PS51257">
    <property type="entry name" value="PROKAR_LIPOPROTEIN"/>
    <property type="match status" value="1"/>
</dbReference>
<dbReference type="STRING" id="1197325.WEN_01645"/>
<dbReference type="AlphaFoldDB" id="I6ZEU4"/>
<keyword evidence="2" id="KW-1185">Reference proteome</keyword>
<name>I6ZEU4_MYCWM</name>
<dbReference type="EMBL" id="CP003703">
    <property type="protein sequence ID" value="AFN65122.1"/>
    <property type="molecule type" value="Genomic_DNA"/>
</dbReference>
<dbReference type="PATRIC" id="fig|1197325.3.peg.358"/>
<sequence length="204" mass="22846">MLGLKLLFAGTAGLIGSCIYSASMPVINNSLKPISFWEIGENDVFPLFTCRGGGNHYQLGLAFKKEEGATKKKKERLYLRGWDFKNNKELDWNELVGSNNYDKFWQLQVYSTGATKLETLSGAEGHLYSQHDAPCEGNKWRVTKPTYTSGTEWTNSVSKITLEAKDCNDDLTNEGCKITINSDVGLQWNPELEKQLTFSKASGR</sequence>
<gene>
    <name evidence="1" type="ordered locus">WEN_01645</name>
</gene>
<evidence type="ECO:0008006" key="3">
    <source>
        <dbReference type="Google" id="ProtNLM"/>
    </source>
</evidence>
<dbReference type="Proteomes" id="UP000009005">
    <property type="component" value="Chromosome"/>
</dbReference>